<feature type="transmembrane region" description="Helical" evidence="2">
    <location>
        <begin position="515"/>
        <end position="536"/>
    </location>
</feature>
<evidence type="ECO:0000313" key="4">
    <source>
        <dbReference type="Proteomes" id="UP000094527"/>
    </source>
</evidence>
<dbReference type="Proteomes" id="UP000094527">
    <property type="component" value="Unassembled WGS sequence"/>
</dbReference>
<feature type="transmembrane region" description="Helical" evidence="2">
    <location>
        <begin position="350"/>
        <end position="373"/>
    </location>
</feature>
<keyword evidence="4" id="KW-1185">Reference proteome</keyword>
<feature type="transmembrane region" description="Helical" evidence="2">
    <location>
        <begin position="787"/>
        <end position="804"/>
    </location>
</feature>
<name>A0A1D2MZS5_ORCCI</name>
<proteinExistence type="predicted"/>
<feature type="compositionally biased region" description="Polar residues" evidence="1">
    <location>
        <begin position="647"/>
        <end position="656"/>
    </location>
</feature>
<dbReference type="EMBL" id="LJIJ01000345">
    <property type="protein sequence ID" value="ODM98536.1"/>
    <property type="molecule type" value="Genomic_DNA"/>
</dbReference>
<feature type="transmembrane region" description="Helical" evidence="2">
    <location>
        <begin position="312"/>
        <end position="338"/>
    </location>
</feature>
<dbReference type="PANTHER" id="PTHR36694">
    <property type="entry name" value="PASIFLORA 1, ISOFORM A-RELATED"/>
    <property type="match status" value="1"/>
</dbReference>
<feature type="transmembrane region" description="Helical" evidence="2">
    <location>
        <begin position="97"/>
        <end position="120"/>
    </location>
</feature>
<feature type="transmembrane region" description="Helical" evidence="2">
    <location>
        <begin position="126"/>
        <end position="152"/>
    </location>
</feature>
<feature type="transmembrane region" description="Helical" evidence="2">
    <location>
        <begin position="281"/>
        <end position="305"/>
    </location>
</feature>
<organism evidence="3 4">
    <name type="scientific">Orchesella cincta</name>
    <name type="common">Springtail</name>
    <name type="synonym">Podura cincta</name>
    <dbReference type="NCBI Taxonomy" id="48709"/>
    <lineage>
        <taxon>Eukaryota</taxon>
        <taxon>Metazoa</taxon>
        <taxon>Ecdysozoa</taxon>
        <taxon>Arthropoda</taxon>
        <taxon>Hexapoda</taxon>
        <taxon>Collembola</taxon>
        <taxon>Entomobryomorpha</taxon>
        <taxon>Entomobryoidea</taxon>
        <taxon>Orchesellidae</taxon>
        <taxon>Orchesellinae</taxon>
        <taxon>Orchesella</taxon>
    </lineage>
</organism>
<keyword evidence="2" id="KW-1133">Transmembrane helix</keyword>
<accession>A0A1D2MZS5</accession>
<dbReference type="PANTHER" id="PTHR36694:SF11">
    <property type="entry name" value="LP21121P-RELATED"/>
    <property type="match status" value="1"/>
</dbReference>
<keyword evidence="2" id="KW-0812">Transmembrane</keyword>
<comment type="caution">
    <text evidence="3">The sequence shown here is derived from an EMBL/GenBank/DDBJ whole genome shotgun (WGS) entry which is preliminary data.</text>
</comment>
<feature type="transmembrane region" description="Helical" evidence="2">
    <location>
        <begin position="579"/>
        <end position="602"/>
    </location>
</feature>
<sequence length="895" mass="99621">MATISPNPCPCTSLQNGVKAVAVVEAVIHVWFVYRYAKAVKTINDWAESPLPLARETAKTWDPYIPFIVGWLVINCFRVILALVLFFGALKKLSPLIWTWFGFTSLFLFLSVIYLILMIASTISGLTYYIIEVGFLIVVDIYFLYVVFAFLAQLRKQGQPMSAYHGGPNEASSHGKGQSTGQWMTERTMPLNNLSSHLNLSSSAFPLLPDPLFSRIRLICSSVKMVPNPCPNGSLQGWSKAIAVILFVWWISIAFVCVQTLENIFEEDEEYPDASPNIFIAIPILATVFAIIRVLVAPILVIGAWKKITACCWIWVGVMTVLLIFDLIPVFFILVWVWVSGIEQSSFKTAVMLVMASILAIQAYLIYVVYAFIMEMRAEKQQQQRVSPEEVGSNVVGVGAAPQPQQAMNLEAADQPILSTEAPTRRDNHLPPQNGSKSLLLRLFAVNLSLPADCGDDRRIDICRGGLSSECSRKIESYEIIIDSYHTSKLDKNTFNFHLNISAPLYEQLKANKPLYTFGLIVAVIRILAGVVLALGAWRKHITCCRTWVGVSTGLLVFFLVQFIILLTNGSEHSDMTSIALVSCVFGFLFRCYPIYVVHSFIKQLREEEKKEIPGAIRGAPSQPIYRAMDRSTFNAAEEQLDEPPELSSQTESSHPNLSFSAFPLLPGQSFHRFCSVPSTRSNVDESESPSWLKTLVNPESVFAPRVTMVVNVPNPCSGGSLQTWSKVIAIIEMVLYLLGIGLQIWAIQLLKAAKESKVGQFGDAYYDALITESLWHSVLLDLDRSFGVRLSYGVISLLILWSAPTKTDMKMPGAMAGGNIAMAIGYLIQFYLIYVVFAFVMEMRNEKQQQQVAPVAGAYPVGVPSLRLLIMSPPPTTNSTTQLRFSIKSAYFYL</sequence>
<keyword evidence="2" id="KW-0472">Membrane</keyword>
<feature type="transmembrane region" description="Helical" evidence="2">
    <location>
        <begin position="824"/>
        <end position="842"/>
    </location>
</feature>
<protein>
    <submittedName>
        <fullName evidence="3">Uncharacterized protein</fullName>
    </submittedName>
</protein>
<feature type="transmembrane region" description="Helical" evidence="2">
    <location>
        <begin position="241"/>
        <end position="261"/>
    </location>
</feature>
<evidence type="ECO:0000313" key="3">
    <source>
        <dbReference type="EMBL" id="ODM98536.1"/>
    </source>
</evidence>
<feature type="transmembrane region" description="Helical" evidence="2">
    <location>
        <begin position="728"/>
        <end position="748"/>
    </location>
</feature>
<dbReference type="AlphaFoldDB" id="A0A1D2MZS5"/>
<feature type="transmembrane region" description="Helical" evidence="2">
    <location>
        <begin position="64"/>
        <end position="90"/>
    </location>
</feature>
<reference evidence="3 4" key="1">
    <citation type="journal article" date="2016" name="Genome Biol. Evol.">
        <title>Gene Family Evolution Reflects Adaptation to Soil Environmental Stressors in the Genome of the Collembolan Orchesella cincta.</title>
        <authorList>
            <person name="Faddeeva-Vakhrusheva A."/>
            <person name="Derks M.F."/>
            <person name="Anvar S.Y."/>
            <person name="Agamennone V."/>
            <person name="Suring W."/>
            <person name="Smit S."/>
            <person name="van Straalen N.M."/>
            <person name="Roelofs D."/>
        </authorList>
    </citation>
    <scope>NUCLEOTIDE SEQUENCE [LARGE SCALE GENOMIC DNA]</scope>
    <source>
        <tissue evidence="3">Mixed pool</tissue>
    </source>
</reference>
<feature type="region of interest" description="Disordered" evidence="1">
    <location>
        <begin position="637"/>
        <end position="656"/>
    </location>
</feature>
<gene>
    <name evidence="3" type="ORF">Ocin01_08145</name>
</gene>
<evidence type="ECO:0000256" key="2">
    <source>
        <dbReference type="SAM" id="Phobius"/>
    </source>
</evidence>
<feature type="transmembrane region" description="Helical" evidence="2">
    <location>
        <begin position="548"/>
        <end position="567"/>
    </location>
</feature>
<evidence type="ECO:0000256" key="1">
    <source>
        <dbReference type="SAM" id="MobiDB-lite"/>
    </source>
</evidence>